<name>D0IQ77_ANOCA</name>
<evidence type="ECO:0000256" key="3">
    <source>
        <dbReference type="ARBA" id="ARBA00022475"/>
    </source>
</evidence>
<comment type="function">
    <text evidence="1">Potential calcium-dependent cell-adhesion protein. May be involved in the establishment and maintenance of specific neuronal connections in the brain.</text>
</comment>
<feature type="region of interest" description="Disordered" evidence="13">
    <location>
        <begin position="794"/>
        <end position="849"/>
    </location>
</feature>
<reference evidence="17" key="1">
    <citation type="journal article" date="2009" name="PLoS ONE">
        <title>Identification and comparative analysis of the protocadherin cluster in a reptile, the green anole lizard.</title>
        <authorList>
            <person name="Jiang X.J."/>
            <person name="Li S."/>
            <person name="Ravi V."/>
            <person name="Venkatesh B."/>
            <person name="Yu W.P."/>
        </authorList>
    </citation>
    <scope>NUCLEOTIDE SEQUENCE</scope>
</reference>
<feature type="domain" description="Cadherin" evidence="16">
    <location>
        <begin position="457"/>
        <end position="565"/>
    </location>
</feature>
<evidence type="ECO:0000313" key="17">
    <source>
        <dbReference type="EMBL" id="DAA06627.1"/>
    </source>
</evidence>
<keyword evidence="11" id="KW-0325">Glycoprotein</keyword>
<evidence type="ECO:0000256" key="4">
    <source>
        <dbReference type="ARBA" id="ARBA00022692"/>
    </source>
</evidence>
<feature type="chain" id="PRO_5003009448" evidence="15">
    <location>
        <begin position="28"/>
        <end position="949"/>
    </location>
</feature>
<evidence type="ECO:0000256" key="15">
    <source>
        <dbReference type="SAM" id="SignalP"/>
    </source>
</evidence>
<dbReference type="PANTHER" id="PTHR24028:SF236">
    <property type="entry name" value="PROTOCADHERIN GAMMA-C3"/>
    <property type="match status" value="1"/>
</dbReference>
<evidence type="ECO:0000256" key="12">
    <source>
        <dbReference type="PROSITE-ProRule" id="PRU00043"/>
    </source>
</evidence>
<dbReference type="FunFam" id="2.60.40.60:FF:000129">
    <property type="entry name" value="protocadherin alpha-C2 isoform X1"/>
    <property type="match status" value="1"/>
</dbReference>
<dbReference type="PRINTS" id="PR00205">
    <property type="entry name" value="CADHERIN"/>
</dbReference>
<dbReference type="CDD" id="cd11304">
    <property type="entry name" value="Cadherin_repeat"/>
    <property type="match status" value="6"/>
</dbReference>
<feature type="domain" description="Cadherin" evidence="16">
    <location>
        <begin position="136"/>
        <end position="243"/>
    </location>
</feature>
<dbReference type="AlphaFoldDB" id="D0IQ77"/>
<dbReference type="InterPro" id="IPR002126">
    <property type="entry name" value="Cadherin-like_dom"/>
</dbReference>
<keyword evidence="6" id="KW-0677">Repeat</keyword>
<evidence type="ECO:0000256" key="2">
    <source>
        <dbReference type="ARBA" id="ARBA00004251"/>
    </source>
</evidence>
<evidence type="ECO:0000256" key="5">
    <source>
        <dbReference type="ARBA" id="ARBA00022729"/>
    </source>
</evidence>
<dbReference type="InterPro" id="IPR013164">
    <property type="entry name" value="Cadherin_N"/>
</dbReference>
<keyword evidence="10 14" id="KW-0472">Membrane</keyword>
<dbReference type="InterPro" id="IPR031904">
    <property type="entry name" value="Cadherin_CBD"/>
</dbReference>
<dbReference type="GO" id="GO:0005509">
    <property type="term" value="F:calcium ion binding"/>
    <property type="evidence" value="ECO:0007669"/>
    <property type="project" value="UniProtKB-UniRule"/>
</dbReference>
<dbReference type="FunFam" id="2.60.40.60:FF:000001">
    <property type="entry name" value="Protocadherin alpha 2"/>
    <property type="match status" value="1"/>
</dbReference>
<evidence type="ECO:0000256" key="9">
    <source>
        <dbReference type="ARBA" id="ARBA00022989"/>
    </source>
</evidence>
<evidence type="ECO:0000256" key="11">
    <source>
        <dbReference type="ARBA" id="ARBA00023180"/>
    </source>
</evidence>
<evidence type="ECO:0000256" key="10">
    <source>
        <dbReference type="ARBA" id="ARBA00023136"/>
    </source>
</evidence>
<dbReference type="PROSITE" id="PS50268">
    <property type="entry name" value="CADHERIN_2"/>
    <property type="match status" value="6"/>
</dbReference>
<keyword evidence="5 15" id="KW-0732">Signal</keyword>
<keyword evidence="8" id="KW-0130">Cell adhesion</keyword>
<evidence type="ECO:0000256" key="14">
    <source>
        <dbReference type="SAM" id="Phobius"/>
    </source>
</evidence>
<feature type="transmembrane region" description="Helical" evidence="14">
    <location>
        <begin position="690"/>
        <end position="714"/>
    </location>
</feature>
<keyword evidence="7 12" id="KW-0106">Calcium</keyword>
<dbReference type="FunFam" id="2.60.40.60:FF:000002">
    <property type="entry name" value="Protocadherin alpha 2"/>
    <property type="match status" value="1"/>
</dbReference>
<evidence type="ECO:0000256" key="13">
    <source>
        <dbReference type="SAM" id="MobiDB-lite"/>
    </source>
</evidence>
<feature type="compositionally biased region" description="Basic residues" evidence="13">
    <location>
        <begin position="939"/>
        <end position="949"/>
    </location>
</feature>
<dbReference type="Pfam" id="PF00028">
    <property type="entry name" value="Cadherin"/>
    <property type="match status" value="5"/>
</dbReference>
<dbReference type="InterPro" id="IPR020894">
    <property type="entry name" value="Cadherin_CS"/>
</dbReference>
<dbReference type="SUPFAM" id="SSF49313">
    <property type="entry name" value="Cadherin-like"/>
    <property type="match status" value="6"/>
</dbReference>
<dbReference type="EMBL" id="BK006917">
    <property type="protein sequence ID" value="DAA06627.1"/>
    <property type="molecule type" value="Genomic_DNA"/>
</dbReference>
<feature type="domain" description="Cadherin" evidence="16">
    <location>
        <begin position="579"/>
        <end position="666"/>
    </location>
</feature>
<evidence type="ECO:0000256" key="7">
    <source>
        <dbReference type="ARBA" id="ARBA00022837"/>
    </source>
</evidence>
<dbReference type="FunFam" id="2.60.40.60:FF:000006">
    <property type="entry name" value="Protocadherin alpha 2"/>
    <property type="match status" value="1"/>
</dbReference>
<feature type="domain" description="Cadherin" evidence="16">
    <location>
        <begin position="352"/>
        <end position="456"/>
    </location>
</feature>
<dbReference type="PANTHER" id="PTHR24028">
    <property type="entry name" value="CADHERIN-87A"/>
    <property type="match status" value="1"/>
</dbReference>
<dbReference type="Pfam" id="PF15974">
    <property type="entry name" value="Cadherin_tail"/>
    <property type="match status" value="1"/>
</dbReference>
<evidence type="ECO:0000256" key="8">
    <source>
        <dbReference type="ARBA" id="ARBA00022889"/>
    </source>
</evidence>
<protein>
    <submittedName>
        <fullName evidence="17">Protocadherin gamma c4 isoform</fullName>
    </submittedName>
</protein>
<dbReference type="SMART" id="SM00112">
    <property type="entry name" value="CA"/>
    <property type="match status" value="6"/>
</dbReference>
<dbReference type="Pfam" id="PF08266">
    <property type="entry name" value="Cadherin_2"/>
    <property type="match status" value="1"/>
</dbReference>
<organism evidence="17">
    <name type="scientific">Anolis carolinensis</name>
    <name type="common">Green anole</name>
    <name type="synonym">American chameleon</name>
    <dbReference type="NCBI Taxonomy" id="28377"/>
    <lineage>
        <taxon>Eukaryota</taxon>
        <taxon>Metazoa</taxon>
        <taxon>Chordata</taxon>
        <taxon>Craniata</taxon>
        <taxon>Vertebrata</taxon>
        <taxon>Euteleostomi</taxon>
        <taxon>Lepidosauria</taxon>
        <taxon>Squamata</taxon>
        <taxon>Bifurcata</taxon>
        <taxon>Unidentata</taxon>
        <taxon>Episquamata</taxon>
        <taxon>Toxicofera</taxon>
        <taxon>Iguania</taxon>
        <taxon>Dactyloidae</taxon>
        <taxon>Anolis</taxon>
    </lineage>
</organism>
<feature type="region of interest" description="Disordered" evidence="13">
    <location>
        <begin position="919"/>
        <end position="949"/>
    </location>
</feature>
<dbReference type="Gene3D" id="2.60.40.60">
    <property type="entry name" value="Cadherins"/>
    <property type="match status" value="6"/>
</dbReference>
<evidence type="ECO:0000256" key="1">
    <source>
        <dbReference type="ARBA" id="ARBA00003436"/>
    </source>
</evidence>
<evidence type="ECO:0000256" key="6">
    <source>
        <dbReference type="ARBA" id="ARBA00022737"/>
    </source>
</evidence>
<keyword evidence="3" id="KW-1003">Cell membrane</keyword>
<feature type="domain" description="Cadherin" evidence="16">
    <location>
        <begin position="244"/>
        <end position="351"/>
    </location>
</feature>
<dbReference type="InterPro" id="IPR050174">
    <property type="entry name" value="Protocadherin/Cadherin-CA"/>
</dbReference>
<keyword evidence="9 14" id="KW-1133">Transmembrane helix</keyword>
<sequence>MRSSGERQHLQWQVRALLLVSVSLRSAGEMTQLHYSIPEELPPGAFVGDVAKDLGLTAGQLVSRQLQIMSSTAEKYFEVKAQSGGLIVKERLDREELCGPNLRCLLYLELLLANPTASHRVEVELLDVNDNDPVFLTTVTHLEIAESAVPGSRFPLESAEDLDIGTNSVSTYQLSPRGQFSLSVKSHKSGSKPELILEKALDREQQPFHHLVLTALDGGIPAKVGTAKIVVSVIDANDNPPVFNQSVYKVTLLENAPIGTLVIHLHAIDKDEGLNGKVSYFFSSHTPQKIRKIFSLGEQTGEVRVMGSVDYEEDTSYEIDVRAKDQGSPSMDTHCNVLVEITDMNDNAPEIIFTSLTTTIPEDAPPGTTAGLLRVSDGDSGGNGEIQLHLTEDIPFQIVPSFKNHYSLITSGPLDREEISQYKVIITATDSGSSPLSSQSSFLVNVSDLNDNAPSFLHPAYQTLVTENNALGMPIISVSAFDPDLGQNSQLSYSLVENIINGMPISSYVYVMENGTIYSGCSFDYEKTQQVAFQIQAKDNGTPALSTNVTVSIFIIDQNDNAPLIVYPLMKKGVLAEQSVPFSVQEGYLVTKVTAVDADSGQNAWVSYKLQKATDLSLFKVSAFTGEIRTIRALVEQDSSSQELVVEISDNGTPPLSSTATLMLHLEREYELGMAELRKSSIEQNGLSNLTLHLIIALIAISALSTLAFIFLTIKCLKRLRARHTDMSWTSDMKGRNPMAMGGHFDTFSIHLSPEDKVEFPTAFIAEDVSPFTLLRPNQSHFLEGRNVRIGKAVTQQDINNTDTLPASSLPQDPNEQAQPNTDWRFSQAQRPGTSGSQNGEENGTWPNNQFDTEMLQAMILASANEAAAAAAANPDGNSTLGGGAVAGTMGLSTRYGPQFTLQHVPDYRQNVYIPGSTATLSNAAGKRDGKPAASGGGNKKKSGKKEKK</sequence>
<accession>D0IQ77</accession>
<dbReference type="FunFam" id="2.60.40.60:FF:000004">
    <property type="entry name" value="Protocadherin 1 gamma 2"/>
    <property type="match status" value="1"/>
</dbReference>
<dbReference type="GO" id="GO:0005886">
    <property type="term" value="C:plasma membrane"/>
    <property type="evidence" value="ECO:0007669"/>
    <property type="project" value="UniProtKB-SubCell"/>
</dbReference>
<feature type="domain" description="Cadherin" evidence="16">
    <location>
        <begin position="29"/>
        <end position="135"/>
    </location>
</feature>
<dbReference type="FunFam" id="2.60.40.60:FF:000018">
    <property type="entry name" value="Protocadherin gamma c3"/>
    <property type="match status" value="1"/>
</dbReference>
<feature type="signal peptide" evidence="15">
    <location>
        <begin position="1"/>
        <end position="27"/>
    </location>
</feature>
<proteinExistence type="predicted"/>
<dbReference type="GO" id="GO:0007156">
    <property type="term" value="P:homophilic cell adhesion via plasma membrane adhesion molecules"/>
    <property type="evidence" value="ECO:0007669"/>
    <property type="project" value="InterPro"/>
</dbReference>
<dbReference type="InterPro" id="IPR015919">
    <property type="entry name" value="Cadherin-like_sf"/>
</dbReference>
<evidence type="ECO:0000259" key="16">
    <source>
        <dbReference type="PROSITE" id="PS50268"/>
    </source>
</evidence>
<reference evidence="17" key="2">
    <citation type="submission" date="2009-09" db="EMBL/GenBank/DDBJ databases">
        <authorList>
            <person name="Jiang X.-J."/>
            <person name="Li S."/>
            <person name="Venkatesh B."/>
            <person name="Yu W.-P."/>
        </authorList>
    </citation>
    <scope>NUCLEOTIDE SEQUENCE</scope>
</reference>
<keyword evidence="4 14" id="KW-0812">Transmembrane</keyword>
<dbReference type="PROSITE" id="PS00232">
    <property type="entry name" value="CADHERIN_1"/>
    <property type="match status" value="4"/>
</dbReference>
<comment type="subcellular location">
    <subcellularLocation>
        <location evidence="2">Cell membrane</location>
        <topology evidence="2">Single-pass type I membrane protein</topology>
    </subcellularLocation>
</comment>